<organism evidence="3">
    <name type="scientific">Strongyloides stercoralis</name>
    <name type="common">Threadworm</name>
    <dbReference type="NCBI Taxonomy" id="6248"/>
    <lineage>
        <taxon>Eukaryota</taxon>
        <taxon>Metazoa</taxon>
        <taxon>Ecdysozoa</taxon>
        <taxon>Nematoda</taxon>
        <taxon>Chromadorea</taxon>
        <taxon>Rhabditida</taxon>
        <taxon>Tylenchina</taxon>
        <taxon>Panagrolaimomorpha</taxon>
        <taxon>Strongyloidoidea</taxon>
        <taxon>Strongyloididae</taxon>
        <taxon>Strongyloides</taxon>
    </lineage>
</organism>
<reference evidence="3" key="1">
    <citation type="submission" date="2015-08" db="UniProtKB">
        <authorList>
            <consortium name="WormBaseParasite"/>
        </authorList>
    </citation>
    <scope>IDENTIFICATION</scope>
</reference>
<proteinExistence type="predicted"/>
<keyword evidence="1" id="KW-0472">Membrane</keyword>
<accession>A0A0K0E813</accession>
<evidence type="ECO:0000313" key="4">
    <source>
        <dbReference type="WBParaSite" id="TCONS_00003074.p1"/>
    </source>
</evidence>
<evidence type="ECO:0000313" key="2">
    <source>
        <dbReference type="Proteomes" id="UP000035681"/>
    </source>
</evidence>
<evidence type="ECO:0000256" key="1">
    <source>
        <dbReference type="SAM" id="Phobius"/>
    </source>
</evidence>
<dbReference type="Proteomes" id="UP000035681">
    <property type="component" value="Unplaced"/>
</dbReference>
<dbReference type="InterPro" id="IPR019428">
    <property type="entry name" value="7TM_GPCR_serpentine_rcpt_Str"/>
</dbReference>
<feature type="transmembrane region" description="Helical" evidence="1">
    <location>
        <begin position="6"/>
        <end position="28"/>
    </location>
</feature>
<keyword evidence="1" id="KW-0812">Transmembrane</keyword>
<feature type="transmembrane region" description="Helical" evidence="1">
    <location>
        <begin position="86"/>
        <end position="116"/>
    </location>
</feature>
<evidence type="ECO:0000313" key="3">
    <source>
        <dbReference type="WBParaSite" id="SSTP_0000564300.1"/>
    </source>
</evidence>
<feature type="transmembrane region" description="Helical" evidence="1">
    <location>
        <begin position="196"/>
        <end position="215"/>
    </location>
</feature>
<protein>
    <submittedName>
        <fullName evidence="4">G-protein coupled receptors family 1 profile domain-containing protein</fullName>
    </submittedName>
</protein>
<name>A0A0K0E813_STRER</name>
<feature type="transmembrane region" description="Helical" evidence="1">
    <location>
        <begin position="40"/>
        <end position="66"/>
    </location>
</feature>
<feature type="transmembrane region" description="Helical" evidence="1">
    <location>
        <begin position="276"/>
        <end position="295"/>
    </location>
</feature>
<dbReference type="AlphaFoldDB" id="A0A0K0E813"/>
<keyword evidence="2" id="KW-1185">Reference proteome</keyword>
<dbReference type="WBParaSite" id="SSTP_0000564300.1">
    <property type="protein sequence ID" value="SSTP_0000564300.1"/>
    <property type="gene ID" value="SSTP_0000564300"/>
</dbReference>
<dbReference type="WBParaSite" id="TCONS_00003074.p1">
    <property type="protein sequence ID" value="TCONS_00003074.p1"/>
    <property type="gene ID" value="XLOC_002838"/>
</dbReference>
<dbReference type="Pfam" id="PF10326">
    <property type="entry name" value="7TM_GPCR_Str"/>
    <property type="match status" value="1"/>
</dbReference>
<sequence length="365" mass="42171">MDTYIFCSHIGNLIFGVFFNSIAIYITFKMSSEKYISQINSLIVIQFIFGLITSILSSSIGMTLFVYNDYLIVVFLFLNWIPYNFILHRVILLITTILLYVTITFPIGILVTRCMILCKHWKLKRVKLFIITVCCFIAASLVGHNSYLLLNKELPRNTFKEFLNNSSLKSTTFLEENVALGTNISLENWKFGLIESVIYILLTSLTIFLSMYKYIKHMKSLSSSMSPVTKKLHTDFVKIVLIQSILPFFIIFPTIMLYCGFILICKFQRNFYLGDIILKLFCAVPTINAILYIFLPKNNRMNFFLIFSNLMNIMSCNSNNESEKFDVPNQANISAKSIFRRGSRNLNCQNHIHGRVRALSIAYIE</sequence>
<dbReference type="SUPFAM" id="SSF81321">
    <property type="entry name" value="Family A G protein-coupled receptor-like"/>
    <property type="match status" value="1"/>
</dbReference>
<keyword evidence="1" id="KW-1133">Transmembrane helix</keyword>
<dbReference type="Gene3D" id="1.20.1070.10">
    <property type="entry name" value="Rhodopsin 7-helix transmembrane proteins"/>
    <property type="match status" value="1"/>
</dbReference>
<feature type="transmembrane region" description="Helical" evidence="1">
    <location>
        <begin position="128"/>
        <end position="150"/>
    </location>
</feature>
<feature type="transmembrane region" description="Helical" evidence="1">
    <location>
        <begin position="236"/>
        <end position="264"/>
    </location>
</feature>